<dbReference type="InterPro" id="IPR017850">
    <property type="entry name" value="Alkaline_phosphatase_core_sf"/>
</dbReference>
<keyword evidence="2" id="KW-0479">Metal-binding</keyword>
<dbReference type="GO" id="GO:0004035">
    <property type="term" value="F:alkaline phosphatase activity"/>
    <property type="evidence" value="ECO:0007669"/>
    <property type="project" value="TreeGrafter"/>
</dbReference>
<accession>A0A926RU76</accession>
<gene>
    <name evidence="4" type="ORF">IC620_14910</name>
</gene>
<dbReference type="AlphaFoldDB" id="A0A926RU76"/>
<dbReference type="PANTHER" id="PTHR11596:SF5">
    <property type="entry name" value="ALKALINE PHOSPHATASE"/>
    <property type="match status" value="1"/>
</dbReference>
<dbReference type="EMBL" id="JACXAH010000030">
    <property type="protein sequence ID" value="MBD1373635.1"/>
    <property type="molecule type" value="Genomic_DNA"/>
</dbReference>
<organism evidence="4 5">
    <name type="scientific">Polycladospora coralii</name>
    <dbReference type="NCBI Taxonomy" id="2771432"/>
    <lineage>
        <taxon>Bacteria</taxon>
        <taxon>Bacillati</taxon>
        <taxon>Bacillota</taxon>
        <taxon>Bacilli</taxon>
        <taxon>Bacillales</taxon>
        <taxon>Thermoactinomycetaceae</taxon>
        <taxon>Polycladospora</taxon>
    </lineage>
</organism>
<dbReference type="SUPFAM" id="SSF53649">
    <property type="entry name" value="Alkaline phosphatase-like"/>
    <property type="match status" value="2"/>
</dbReference>
<feature type="compositionally biased region" description="Polar residues" evidence="3">
    <location>
        <begin position="8"/>
        <end position="19"/>
    </location>
</feature>
<protein>
    <submittedName>
        <fullName evidence="4">Alkaline phosphatase</fullName>
    </submittedName>
</protein>
<reference evidence="4" key="1">
    <citation type="submission" date="2020-09" db="EMBL/GenBank/DDBJ databases">
        <title>A novel bacterium of genus Hazenella, isolated from South China Sea.</title>
        <authorList>
            <person name="Huang H."/>
            <person name="Mo K."/>
            <person name="Hu Y."/>
        </authorList>
    </citation>
    <scope>NUCLEOTIDE SEQUENCE</scope>
    <source>
        <strain evidence="4">IB182357</strain>
    </source>
</reference>
<evidence type="ECO:0000256" key="3">
    <source>
        <dbReference type="SAM" id="MobiDB-lite"/>
    </source>
</evidence>
<evidence type="ECO:0000313" key="5">
    <source>
        <dbReference type="Proteomes" id="UP000661691"/>
    </source>
</evidence>
<keyword evidence="1" id="KW-0597">Phosphoprotein</keyword>
<keyword evidence="5" id="KW-1185">Reference proteome</keyword>
<proteinExistence type="predicted"/>
<comment type="caution">
    <text evidence="4">The sequence shown here is derived from an EMBL/GenBank/DDBJ whole genome shotgun (WGS) entry which is preliminary data.</text>
</comment>
<keyword evidence="2" id="KW-0862">Zinc</keyword>
<evidence type="ECO:0000256" key="1">
    <source>
        <dbReference type="ARBA" id="ARBA00022553"/>
    </source>
</evidence>
<name>A0A926RU76_9BACL</name>
<evidence type="ECO:0000256" key="2">
    <source>
        <dbReference type="PIRSR" id="PIRSR601952-2"/>
    </source>
</evidence>
<sequence length="94" mass="10016">MDLAFTGSAGSFQTDSGTAATAMATGVKTTKRTIGMNPDGKGSDEQFTIDWTTGGHTGGHVLLTAEGPGAQYLTGEYENTYIFNVIRHAMRLRR</sequence>
<comment type="cofactor">
    <cofactor evidence="2">
        <name>Zn(2+)</name>
        <dbReference type="ChEBI" id="CHEBI:29105"/>
    </cofactor>
    <text evidence="2">Binds 2 Zn(2+) ions.</text>
</comment>
<evidence type="ECO:0000313" key="4">
    <source>
        <dbReference type="EMBL" id="MBD1373635.1"/>
    </source>
</evidence>
<feature type="region of interest" description="Disordered" evidence="3">
    <location>
        <begin position="1"/>
        <end position="20"/>
    </location>
</feature>
<dbReference type="PANTHER" id="PTHR11596">
    <property type="entry name" value="ALKALINE PHOSPHATASE"/>
    <property type="match status" value="1"/>
</dbReference>
<feature type="binding site" evidence="2">
    <location>
        <position position="56"/>
    </location>
    <ligand>
        <name>Zn(2+)</name>
        <dbReference type="ChEBI" id="CHEBI:29105"/>
        <label>2</label>
    </ligand>
</feature>
<dbReference type="Gene3D" id="3.40.720.10">
    <property type="entry name" value="Alkaline Phosphatase, subunit A"/>
    <property type="match status" value="2"/>
</dbReference>
<dbReference type="Pfam" id="PF00245">
    <property type="entry name" value="Alk_phosphatase"/>
    <property type="match status" value="1"/>
</dbReference>
<dbReference type="Proteomes" id="UP000661691">
    <property type="component" value="Unassembled WGS sequence"/>
</dbReference>
<dbReference type="InterPro" id="IPR001952">
    <property type="entry name" value="Alkaline_phosphatase"/>
</dbReference>
<dbReference type="GO" id="GO:0046872">
    <property type="term" value="F:metal ion binding"/>
    <property type="evidence" value="ECO:0007669"/>
    <property type="project" value="UniProtKB-KW"/>
</dbReference>